<dbReference type="Proteomes" id="UP000837803">
    <property type="component" value="Unassembled WGS sequence"/>
</dbReference>
<dbReference type="RefSeq" id="WP_238750846.1">
    <property type="nucleotide sequence ID" value="NZ_CAKLPZ010000002.1"/>
</dbReference>
<accession>A0ABM9B135</accession>
<organism evidence="2 3">
    <name type="scientific">Neolewinella maritima</name>
    <dbReference type="NCBI Taxonomy" id="1383882"/>
    <lineage>
        <taxon>Bacteria</taxon>
        <taxon>Pseudomonadati</taxon>
        <taxon>Bacteroidota</taxon>
        <taxon>Saprospiria</taxon>
        <taxon>Saprospirales</taxon>
        <taxon>Lewinellaceae</taxon>
        <taxon>Neolewinella</taxon>
    </lineage>
</organism>
<protein>
    <recommendedName>
        <fullName evidence="4">DUF3127 domain-containing protein</fullName>
    </recommendedName>
</protein>
<dbReference type="InterPro" id="IPR012340">
    <property type="entry name" value="NA-bd_OB-fold"/>
</dbReference>
<comment type="caution">
    <text evidence="2">The sequence shown here is derived from an EMBL/GenBank/DDBJ whole genome shotgun (WGS) entry which is preliminary data.</text>
</comment>
<dbReference type="EMBL" id="CAKLPZ010000002">
    <property type="protein sequence ID" value="CAH1000872.1"/>
    <property type="molecule type" value="Genomic_DNA"/>
</dbReference>
<feature type="region of interest" description="Disordered" evidence="1">
    <location>
        <begin position="91"/>
        <end position="129"/>
    </location>
</feature>
<evidence type="ECO:0000313" key="3">
    <source>
        <dbReference type="Proteomes" id="UP000837803"/>
    </source>
</evidence>
<dbReference type="InterPro" id="IPR021474">
    <property type="entry name" value="DUF3127"/>
</dbReference>
<sequence length="129" mass="14268">MSFEITGTLVKKYETETKGESFRVRDFVIKANDGGQYDNFVKFQTTQDRTAIIDDMNEGDEIKVHFDLRGRQWQDKYFTNLNAWRVEAMDASSAPSGGGGGASAGSDSPGNFPKASDEPVLEADDDLPF</sequence>
<evidence type="ECO:0000313" key="2">
    <source>
        <dbReference type="EMBL" id="CAH1000872.1"/>
    </source>
</evidence>
<name>A0ABM9B135_9BACT</name>
<dbReference type="SUPFAM" id="SSF50249">
    <property type="entry name" value="Nucleic acid-binding proteins"/>
    <property type="match status" value="1"/>
</dbReference>
<dbReference type="Pfam" id="PF11325">
    <property type="entry name" value="DUF3127"/>
    <property type="match status" value="1"/>
</dbReference>
<feature type="compositionally biased region" description="Acidic residues" evidence="1">
    <location>
        <begin position="119"/>
        <end position="129"/>
    </location>
</feature>
<proteinExistence type="predicted"/>
<keyword evidence="3" id="KW-1185">Reference proteome</keyword>
<reference evidence="2" key="1">
    <citation type="submission" date="2021-12" db="EMBL/GenBank/DDBJ databases">
        <authorList>
            <person name="Rodrigo-Torres L."/>
            <person name="Arahal R. D."/>
            <person name="Lucena T."/>
        </authorList>
    </citation>
    <scope>NUCLEOTIDE SEQUENCE</scope>
    <source>
        <strain evidence="2">CECT 8419</strain>
    </source>
</reference>
<evidence type="ECO:0008006" key="4">
    <source>
        <dbReference type="Google" id="ProtNLM"/>
    </source>
</evidence>
<evidence type="ECO:0000256" key="1">
    <source>
        <dbReference type="SAM" id="MobiDB-lite"/>
    </source>
</evidence>
<gene>
    <name evidence="2" type="ORF">LEM8419_01927</name>
</gene>